<evidence type="ECO:0000256" key="1">
    <source>
        <dbReference type="ARBA" id="ARBA00022448"/>
    </source>
</evidence>
<gene>
    <name evidence="3" type="ORF">MEQU1_002366</name>
</gene>
<dbReference type="SUPFAM" id="SSF110004">
    <property type="entry name" value="Glycolipid transfer protein, GLTP"/>
    <property type="match status" value="1"/>
</dbReference>
<dbReference type="InterPro" id="IPR036497">
    <property type="entry name" value="GLTP_sf"/>
</dbReference>
<dbReference type="GO" id="GO:1902388">
    <property type="term" value="F:ceramide 1-phosphate transfer activity"/>
    <property type="evidence" value="ECO:0007669"/>
    <property type="project" value="TreeGrafter"/>
</dbReference>
<dbReference type="PANTHER" id="PTHR10219">
    <property type="entry name" value="GLYCOLIPID TRANSFER PROTEIN-RELATED"/>
    <property type="match status" value="1"/>
</dbReference>
<proteinExistence type="predicted"/>
<evidence type="ECO:0000313" key="4">
    <source>
        <dbReference type="Proteomes" id="UP001214415"/>
    </source>
</evidence>
<accession>A0AAF0EKB7</accession>
<dbReference type="PANTHER" id="PTHR10219:SF25">
    <property type="entry name" value="PLECKSTRIN HOMOLOGY DOMAIN-CONTAINING FAMILY A MEMBER 8"/>
    <property type="match status" value="1"/>
</dbReference>
<reference evidence="3" key="1">
    <citation type="submission" date="2023-03" db="EMBL/GenBank/DDBJ databases">
        <title>Mating type loci evolution in Malassezia.</title>
        <authorList>
            <person name="Coelho M.A."/>
        </authorList>
    </citation>
    <scope>NUCLEOTIDE SEQUENCE</scope>
    <source>
        <strain evidence="3">CBS 12830</strain>
    </source>
</reference>
<evidence type="ECO:0000313" key="3">
    <source>
        <dbReference type="EMBL" id="WFD23672.1"/>
    </source>
</evidence>
<dbReference type="InterPro" id="IPR014830">
    <property type="entry name" value="Glycolipid_transfer_prot_dom"/>
</dbReference>
<dbReference type="Proteomes" id="UP001214415">
    <property type="component" value="Chromosome 4"/>
</dbReference>
<dbReference type="EMBL" id="CP119903">
    <property type="protein sequence ID" value="WFD23672.1"/>
    <property type="molecule type" value="Genomic_DNA"/>
</dbReference>
<organism evidence="3 4">
    <name type="scientific">Malassezia equina</name>
    <dbReference type="NCBI Taxonomy" id="1381935"/>
    <lineage>
        <taxon>Eukaryota</taxon>
        <taxon>Fungi</taxon>
        <taxon>Dikarya</taxon>
        <taxon>Basidiomycota</taxon>
        <taxon>Ustilaginomycotina</taxon>
        <taxon>Malasseziomycetes</taxon>
        <taxon>Malasseziales</taxon>
        <taxon>Malasseziaceae</taxon>
        <taxon>Malassezia</taxon>
    </lineage>
</organism>
<protein>
    <recommendedName>
        <fullName evidence="2">Glycolipid transfer protein domain-containing protein</fullName>
    </recommendedName>
</protein>
<name>A0AAF0EKB7_9BASI</name>
<feature type="domain" description="Glycolipid transfer protein" evidence="2">
    <location>
        <begin position="12"/>
        <end position="131"/>
    </location>
</feature>
<keyword evidence="4" id="KW-1185">Reference proteome</keyword>
<sequence length="165" mass="18672">MSTYFDTLRTGIATSEFIEATEGVVKLFDLLGSTAFAVVQNDMNGNIKHLVKNEGQPGDKKRTATEGLLWLLRGLDFTAQALRRSIENPSEELSVSFTNAYEKTLRKYHSMMVRPIFTACPYRKDFYAKLGPSEESVRAPLLEWLAALENIVATMQKFYEYLSLS</sequence>
<dbReference type="GO" id="GO:0016020">
    <property type="term" value="C:membrane"/>
    <property type="evidence" value="ECO:0007669"/>
    <property type="project" value="TreeGrafter"/>
</dbReference>
<keyword evidence="1" id="KW-0813">Transport</keyword>
<dbReference type="GO" id="GO:1902387">
    <property type="term" value="F:ceramide 1-phosphate binding"/>
    <property type="evidence" value="ECO:0007669"/>
    <property type="project" value="TreeGrafter"/>
</dbReference>
<dbReference type="Pfam" id="PF08718">
    <property type="entry name" value="GLTP"/>
    <property type="match status" value="1"/>
</dbReference>
<dbReference type="AlphaFoldDB" id="A0AAF0EKB7"/>
<dbReference type="Gene3D" id="1.10.3520.10">
    <property type="entry name" value="Glycolipid transfer protein"/>
    <property type="match status" value="1"/>
</dbReference>
<evidence type="ECO:0000259" key="2">
    <source>
        <dbReference type="Pfam" id="PF08718"/>
    </source>
</evidence>
<dbReference type="GO" id="GO:0005829">
    <property type="term" value="C:cytosol"/>
    <property type="evidence" value="ECO:0007669"/>
    <property type="project" value="TreeGrafter"/>
</dbReference>